<dbReference type="PANTHER" id="PTHR35146">
    <property type="entry name" value="UPF0178 PROTEIN YAII"/>
    <property type="match status" value="1"/>
</dbReference>
<name>A0A510Y5V7_MARHA</name>
<comment type="similarity">
    <text evidence="1">Belongs to the UPF0178 family.</text>
</comment>
<dbReference type="OrthoDB" id="9798918at2"/>
<gene>
    <name evidence="2" type="primary">yqxD</name>
    <name evidence="2" type="ORF">MHA01_16430</name>
</gene>
<evidence type="ECO:0000313" key="3">
    <source>
        <dbReference type="Proteomes" id="UP000321051"/>
    </source>
</evidence>
<protein>
    <submittedName>
        <fullName evidence="2">UPF0178 protein YqxD</fullName>
    </submittedName>
</protein>
<accession>A0A510Y5V7</accession>
<dbReference type="STRING" id="1371.GCA_900166605_03176"/>
<evidence type="ECO:0000313" key="2">
    <source>
        <dbReference type="EMBL" id="GEK58738.1"/>
    </source>
</evidence>
<dbReference type="Pfam" id="PF02639">
    <property type="entry name" value="DUF188"/>
    <property type="match status" value="1"/>
</dbReference>
<comment type="caution">
    <text evidence="2">The sequence shown here is derived from an EMBL/GenBank/DDBJ whole genome shotgun (WGS) entry which is preliminary data.</text>
</comment>
<evidence type="ECO:0000256" key="1">
    <source>
        <dbReference type="ARBA" id="ARBA00008522"/>
    </source>
</evidence>
<keyword evidence="3" id="KW-1185">Reference proteome</keyword>
<dbReference type="Proteomes" id="UP000321051">
    <property type="component" value="Unassembled WGS sequence"/>
</dbReference>
<dbReference type="RefSeq" id="WP_094907963.1">
    <property type="nucleotide sequence ID" value="NZ_BJUN01000008.1"/>
</dbReference>
<organism evidence="2 3">
    <name type="scientific">Marinococcus halophilus</name>
    <dbReference type="NCBI Taxonomy" id="1371"/>
    <lineage>
        <taxon>Bacteria</taxon>
        <taxon>Bacillati</taxon>
        <taxon>Bacillota</taxon>
        <taxon>Bacilli</taxon>
        <taxon>Bacillales</taxon>
        <taxon>Bacillaceae</taxon>
        <taxon>Marinococcus</taxon>
    </lineage>
</organism>
<sequence length="155" mass="17131">MTKKEPTVYVDADACPHKETIDTWGADKNMAIVFVASSAHASNKMYEAETVMVENEPEAADMYIWNHVSAGDLVIADDHGLAAIALEKGASVLSFRGKRWKKGDEEWLLAGRYAGVLAKQGKQRVKGPKAISPEERQRFFEGLKVFETGDSASKW</sequence>
<dbReference type="InterPro" id="IPR003791">
    <property type="entry name" value="UPF0178"/>
</dbReference>
<proteinExistence type="inferred from homology"/>
<dbReference type="EMBL" id="BJUN01000008">
    <property type="protein sequence ID" value="GEK58738.1"/>
    <property type="molecule type" value="Genomic_DNA"/>
</dbReference>
<dbReference type="AlphaFoldDB" id="A0A510Y5V7"/>
<dbReference type="PANTHER" id="PTHR35146:SF1">
    <property type="entry name" value="UPF0178 PROTEIN YAII"/>
    <property type="match status" value="1"/>
</dbReference>
<reference evidence="2 3" key="1">
    <citation type="submission" date="2019-07" db="EMBL/GenBank/DDBJ databases">
        <title>Whole genome shotgun sequence of Marinococcus halophilus NBRC 102359.</title>
        <authorList>
            <person name="Hosoyama A."/>
            <person name="Uohara A."/>
            <person name="Ohji S."/>
            <person name="Ichikawa N."/>
        </authorList>
    </citation>
    <scope>NUCLEOTIDE SEQUENCE [LARGE SCALE GENOMIC DNA]</scope>
    <source>
        <strain evidence="2 3">NBRC 102359</strain>
    </source>
</reference>